<reference evidence="1" key="1">
    <citation type="submission" date="2020-08" db="EMBL/GenBank/DDBJ databases">
        <title>Whole genome shotgun sequence of Actinocatenispora sera NBRC 101916.</title>
        <authorList>
            <person name="Komaki H."/>
            <person name="Tamura T."/>
        </authorList>
    </citation>
    <scope>NUCLEOTIDE SEQUENCE</scope>
    <source>
        <strain evidence="1">NBRC 101916</strain>
    </source>
</reference>
<keyword evidence="2" id="KW-1185">Reference proteome</keyword>
<dbReference type="KEGG" id="aser:Asera_59140"/>
<dbReference type="EMBL" id="AP023354">
    <property type="protein sequence ID" value="BCJ31806.1"/>
    <property type="molecule type" value="Genomic_DNA"/>
</dbReference>
<evidence type="ECO:0000313" key="2">
    <source>
        <dbReference type="Proteomes" id="UP000680750"/>
    </source>
</evidence>
<dbReference type="RefSeq" id="WP_157034572.1">
    <property type="nucleotide sequence ID" value="NZ_AP023354.1"/>
</dbReference>
<gene>
    <name evidence="1" type="ORF">Asera_59140</name>
</gene>
<evidence type="ECO:0008006" key="3">
    <source>
        <dbReference type="Google" id="ProtNLM"/>
    </source>
</evidence>
<name>A0A810LC32_9ACTN</name>
<dbReference type="AlphaFoldDB" id="A0A810LC32"/>
<dbReference type="Proteomes" id="UP000680750">
    <property type="component" value="Chromosome"/>
</dbReference>
<sequence>MPAELDQLLPRPVLCVLGVGLDPETVRKVAAGAGAAAGFTLDDEDFEPDRDPRMTRAFEASLARASFTDADWAAVARHDSVAYLLPRPMRALTMPPELRRPVLMDVSRTALAVSAALLRSDATAVKNESSAITHGRDRWLSLADDAAAAATDEELAAMLHAATVKRPVSTGELFYSCGMHLLGAPDAELTATPTTDAERDECVALMDALALYLLTEERAATMADGEAFRPTADAPRWLLQHHPDDRHDAVDFFHNPLGYWRLTPA</sequence>
<proteinExistence type="predicted"/>
<dbReference type="OrthoDB" id="4158605at2"/>
<evidence type="ECO:0000313" key="1">
    <source>
        <dbReference type="EMBL" id="BCJ31806.1"/>
    </source>
</evidence>
<accession>A0A810LC32</accession>
<protein>
    <recommendedName>
        <fullName evidence="3">DUF4261 domain-containing protein</fullName>
    </recommendedName>
</protein>
<organism evidence="1 2">
    <name type="scientific">Actinocatenispora sera</name>
    <dbReference type="NCBI Taxonomy" id="390989"/>
    <lineage>
        <taxon>Bacteria</taxon>
        <taxon>Bacillati</taxon>
        <taxon>Actinomycetota</taxon>
        <taxon>Actinomycetes</taxon>
        <taxon>Micromonosporales</taxon>
        <taxon>Micromonosporaceae</taxon>
        <taxon>Actinocatenispora</taxon>
    </lineage>
</organism>